<dbReference type="Proteomes" id="UP000010795">
    <property type="component" value="Chromosome"/>
</dbReference>
<evidence type="ECO:0000313" key="1">
    <source>
        <dbReference type="EMBL" id="AGA57373.1"/>
    </source>
</evidence>
<gene>
    <name evidence="1" type="ordered locus">Theco_1205</name>
</gene>
<dbReference type="RefSeq" id="WP_015254130.1">
    <property type="nucleotide sequence ID" value="NC_019897.1"/>
</dbReference>
<evidence type="ECO:0000313" key="2">
    <source>
        <dbReference type="Proteomes" id="UP000010795"/>
    </source>
</evidence>
<sequence>MLFSFLNREMPVKEFEKWLYEHDELECCAPLEAYRELLAIDYNGKYAYDVIRKIIDVGACELDLCQ</sequence>
<keyword evidence="2" id="KW-1185">Reference proteome</keyword>
<dbReference type="KEGG" id="tco:Theco_1205"/>
<name>L0EAU7_THECK</name>
<organism evidence="1 2">
    <name type="scientific">Thermobacillus composti (strain DSM 18247 / JCM 13945 / KWC4)</name>
    <dbReference type="NCBI Taxonomy" id="717605"/>
    <lineage>
        <taxon>Bacteria</taxon>
        <taxon>Bacillati</taxon>
        <taxon>Bacillota</taxon>
        <taxon>Bacilli</taxon>
        <taxon>Bacillales</taxon>
        <taxon>Paenibacillaceae</taxon>
        <taxon>Thermobacillus</taxon>
    </lineage>
</organism>
<dbReference type="OrthoDB" id="6398539at2"/>
<protein>
    <submittedName>
        <fullName evidence="1">Uncharacterized protein</fullName>
    </submittedName>
</protein>
<accession>L0EAU7</accession>
<dbReference type="AlphaFoldDB" id="L0EAU7"/>
<dbReference type="HOGENOM" id="CLU_2829856_0_0_9"/>
<dbReference type="STRING" id="717605.Theco_1205"/>
<dbReference type="EMBL" id="CP003255">
    <property type="protein sequence ID" value="AGA57373.1"/>
    <property type="molecule type" value="Genomic_DNA"/>
</dbReference>
<proteinExistence type="predicted"/>
<reference evidence="2" key="1">
    <citation type="submission" date="2012-01" db="EMBL/GenBank/DDBJ databases">
        <title>Complete sequence of chromosome of Thermobacillus composti KWC4.</title>
        <authorList>
            <person name="Lucas S."/>
            <person name="Han J."/>
            <person name="Lapidus A."/>
            <person name="Cheng J.-F."/>
            <person name="Goodwin L."/>
            <person name="Pitluck S."/>
            <person name="Peters L."/>
            <person name="Ovchinnikova G."/>
            <person name="Teshima H."/>
            <person name="Detter J.C."/>
            <person name="Han C."/>
            <person name="Tapia R."/>
            <person name="Land M."/>
            <person name="Hauser L."/>
            <person name="Kyrpides N."/>
            <person name="Ivanova N."/>
            <person name="Pagani I."/>
            <person name="Anderson I."/>
            <person name="Woyke T."/>
        </authorList>
    </citation>
    <scope>NUCLEOTIDE SEQUENCE [LARGE SCALE GENOMIC DNA]</scope>
    <source>
        <strain evidence="2">DSM 18247 / JCM 13945 / KWC4</strain>
    </source>
</reference>